<gene>
    <name evidence="1" type="ORF">ORJ04_12130</name>
</gene>
<sequence>MDNQRVTEQQAVQLLQQWNGVGHDLPSLAKLTPASDKQAILLLLPGYLCNQWYQVGETYSCYTEALTCLGSLIDRSRTTSQLPN</sequence>
<comment type="caution">
    <text evidence="1">The sequence shown here is derived from an EMBL/GenBank/DDBJ whole genome shotgun (WGS) entry which is preliminary data.</text>
</comment>
<evidence type="ECO:0000313" key="1">
    <source>
        <dbReference type="EMBL" id="MDP5136696.1"/>
    </source>
</evidence>
<name>A0ABT9I196_9GAMM</name>
<proteinExistence type="predicted"/>
<evidence type="ECO:0000313" key="2">
    <source>
        <dbReference type="Proteomes" id="UP001231109"/>
    </source>
</evidence>
<dbReference type="EMBL" id="JAPJDZ010000029">
    <property type="protein sequence ID" value="MDP5136696.1"/>
    <property type="molecule type" value="Genomic_DNA"/>
</dbReference>
<reference evidence="1 2" key="1">
    <citation type="submission" date="2022-11" db="EMBL/GenBank/DDBJ databases">
        <title>Viruses from the air-sea interface of a natural surface slick.</title>
        <authorList>
            <person name="Rahlff J."/>
            <person name="Holmfeldt K."/>
        </authorList>
    </citation>
    <scope>NUCLEOTIDE SEQUENCE [LARGE SCALE GENOMIC DNA]</scope>
    <source>
        <strain evidence="1 2">SMS4</strain>
    </source>
</reference>
<protein>
    <submittedName>
        <fullName evidence="1">Uncharacterized protein</fullName>
    </submittedName>
</protein>
<accession>A0ABT9I196</accession>
<organism evidence="1 2">
    <name type="scientific">Rheinheimera baltica</name>
    <dbReference type="NCBI Taxonomy" id="67576"/>
    <lineage>
        <taxon>Bacteria</taxon>
        <taxon>Pseudomonadati</taxon>
        <taxon>Pseudomonadota</taxon>
        <taxon>Gammaproteobacteria</taxon>
        <taxon>Chromatiales</taxon>
        <taxon>Chromatiaceae</taxon>
        <taxon>Rheinheimera</taxon>
    </lineage>
</organism>
<dbReference type="Proteomes" id="UP001231109">
    <property type="component" value="Unassembled WGS sequence"/>
</dbReference>
<keyword evidence="2" id="KW-1185">Reference proteome</keyword>
<dbReference type="RefSeq" id="WP_305976145.1">
    <property type="nucleotide sequence ID" value="NZ_JAPJDZ010000029.1"/>
</dbReference>